<reference evidence="1 2" key="1">
    <citation type="submission" date="2012-08" db="EMBL/GenBank/DDBJ databases">
        <title>Whole genome shotgun sequence of Gordonia rhizosphera NBRC 16068.</title>
        <authorList>
            <person name="Takarada H."/>
            <person name="Isaki S."/>
            <person name="Hosoyama A."/>
            <person name="Tsuchikane K."/>
            <person name="Katsumata H."/>
            <person name="Baba S."/>
            <person name="Ohji S."/>
            <person name="Yamazaki S."/>
            <person name="Fujita N."/>
        </authorList>
    </citation>
    <scope>NUCLEOTIDE SEQUENCE [LARGE SCALE GENOMIC DNA]</scope>
    <source>
        <strain evidence="1 2">NBRC 16068</strain>
    </source>
</reference>
<gene>
    <name evidence="1" type="ORF">GORHZ_120_00240</name>
</gene>
<name>K6V4B2_9ACTN</name>
<proteinExistence type="predicted"/>
<sequence>MVATCSLLESGQEDSQGVVNMDAKQQQMLAFEKEWYRLGGGSSHAISERFGLNDRDFFSEMDRLVQVEPPATLTTSELRRMRSVIRQRLWMAR</sequence>
<dbReference type="AlphaFoldDB" id="K6V4B2"/>
<keyword evidence="2" id="KW-1185">Reference proteome</keyword>
<evidence type="ECO:0000313" key="2">
    <source>
        <dbReference type="Proteomes" id="UP000008363"/>
    </source>
</evidence>
<protein>
    <recommendedName>
        <fullName evidence="3">DUF3263 domain-containing protein</fullName>
    </recommendedName>
</protein>
<organism evidence="1 2">
    <name type="scientific">Gordonia rhizosphera NBRC 16068</name>
    <dbReference type="NCBI Taxonomy" id="1108045"/>
    <lineage>
        <taxon>Bacteria</taxon>
        <taxon>Bacillati</taxon>
        <taxon>Actinomycetota</taxon>
        <taxon>Actinomycetes</taxon>
        <taxon>Mycobacteriales</taxon>
        <taxon>Gordoniaceae</taxon>
        <taxon>Gordonia</taxon>
    </lineage>
</organism>
<evidence type="ECO:0000313" key="1">
    <source>
        <dbReference type="EMBL" id="GAB90968.1"/>
    </source>
</evidence>
<dbReference type="STRING" id="1108045.GORHZ_120_00240"/>
<dbReference type="EMBL" id="BAHC01000120">
    <property type="protein sequence ID" value="GAB90968.1"/>
    <property type="molecule type" value="Genomic_DNA"/>
</dbReference>
<dbReference type="eggNOG" id="ENOG502ZMR1">
    <property type="taxonomic scope" value="Bacteria"/>
</dbReference>
<accession>K6V4B2</accession>
<evidence type="ECO:0008006" key="3">
    <source>
        <dbReference type="Google" id="ProtNLM"/>
    </source>
</evidence>
<dbReference type="Pfam" id="PF11662">
    <property type="entry name" value="DUF3263"/>
    <property type="match status" value="1"/>
</dbReference>
<comment type="caution">
    <text evidence="1">The sequence shown here is derived from an EMBL/GenBank/DDBJ whole genome shotgun (WGS) entry which is preliminary data.</text>
</comment>
<dbReference type="Proteomes" id="UP000008363">
    <property type="component" value="Unassembled WGS sequence"/>
</dbReference>
<dbReference type="InterPro" id="IPR021678">
    <property type="entry name" value="DUF3263"/>
</dbReference>